<dbReference type="AlphaFoldDB" id="A0A0U3PEA3"/>
<dbReference type="Proteomes" id="UP000065151">
    <property type="component" value="Chromosome"/>
</dbReference>
<gene>
    <name evidence="1" type="ORF">AU252_04700</name>
</gene>
<dbReference type="InterPro" id="IPR012340">
    <property type="entry name" value="NA-bd_OB-fold"/>
</dbReference>
<dbReference type="STRING" id="121292.AU252_04700"/>
<proteinExistence type="predicted"/>
<accession>A0A0U3PEA3</accession>
<dbReference type="KEGG" id="psul:AU252_04700"/>
<protein>
    <submittedName>
        <fullName evidence="1">Uncharacterized protein</fullName>
    </submittedName>
</protein>
<organism evidence="1">
    <name type="scientific">Pseudarthrobacter sulfonivorans</name>
    <dbReference type="NCBI Taxonomy" id="121292"/>
    <lineage>
        <taxon>Bacteria</taxon>
        <taxon>Bacillati</taxon>
        <taxon>Actinomycetota</taxon>
        <taxon>Actinomycetes</taxon>
        <taxon>Micrococcales</taxon>
        <taxon>Micrococcaceae</taxon>
        <taxon>Pseudarthrobacter</taxon>
    </lineage>
</organism>
<sequence>MHKNVDRSLTGKIGRVTGRIGPGTLGEVMLPYLGGTNAFHAHPFDKTSIFAVGDEVLVIYFEPPQTVYVDELPDVLRHGEGG</sequence>
<name>A0A0U3PEA3_9MICC</name>
<evidence type="ECO:0000313" key="2">
    <source>
        <dbReference type="Proteomes" id="UP000065151"/>
    </source>
</evidence>
<dbReference type="RefSeq" id="WP_058929723.1">
    <property type="nucleotide sequence ID" value="NZ_CP013747.1"/>
</dbReference>
<evidence type="ECO:0000313" key="1">
    <source>
        <dbReference type="EMBL" id="ALV40552.1"/>
    </source>
</evidence>
<reference evidence="1 2" key="1">
    <citation type="submission" date="2015-12" db="EMBL/GenBank/DDBJ databases">
        <authorList>
            <person name="Shamseldin A."/>
            <person name="Moawad H."/>
            <person name="Abd El-Rahim W.M."/>
            <person name="Sadowsky M.J."/>
        </authorList>
    </citation>
    <scope>NUCLEOTIDE SEQUENCE [LARGE SCALE GENOMIC DNA]</scope>
    <source>
        <strain evidence="1 2">Ar51</strain>
    </source>
</reference>
<dbReference type="Gene3D" id="2.40.50.140">
    <property type="entry name" value="Nucleic acid-binding proteins"/>
    <property type="match status" value="1"/>
</dbReference>
<dbReference type="EMBL" id="CP013747">
    <property type="protein sequence ID" value="ALV40552.1"/>
    <property type="molecule type" value="Genomic_DNA"/>
</dbReference>